<proteinExistence type="predicted"/>
<feature type="transmembrane region" description="Helical" evidence="2">
    <location>
        <begin position="165"/>
        <end position="186"/>
    </location>
</feature>
<feature type="transmembrane region" description="Helical" evidence="2">
    <location>
        <begin position="89"/>
        <end position="106"/>
    </location>
</feature>
<protein>
    <submittedName>
        <fullName evidence="3">GGDEF domain-containing protein</fullName>
    </submittedName>
</protein>
<evidence type="ECO:0000256" key="1">
    <source>
        <dbReference type="SAM" id="MobiDB-lite"/>
    </source>
</evidence>
<dbReference type="Gene3D" id="3.30.70.270">
    <property type="match status" value="1"/>
</dbReference>
<organism evidence="3 4">
    <name type="scientific">Variovorax terrae</name>
    <dbReference type="NCBI Taxonomy" id="2923278"/>
    <lineage>
        <taxon>Bacteria</taxon>
        <taxon>Pseudomonadati</taxon>
        <taxon>Pseudomonadota</taxon>
        <taxon>Betaproteobacteria</taxon>
        <taxon>Burkholderiales</taxon>
        <taxon>Comamonadaceae</taxon>
        <taxon>Variovorax</taxon>
    </lineage>
</organism>
<dbReference type="AlphaFoldDB" id="A0A9X2ANI3"/>
<dbReference type="RefSeq" id="WP_243307809.1">
    <property type="nucleotide sequence ID" value="NZ_JALGBI010000002.1"/>
</dbReference>
<dbReference type="InterPro" id="IPR043128">
    <property type="entry name" value="Rev_trsase/Diguanyl_cyclase"/>
</dbReference>
<keyword evidence="2" id="KW-1133">Transmembrane helix</keyword>
<feature type="region of interest" description="Disordered" evidence="1">
    <location>
        <begin position="354"/>
        <end position="393"/>
    </location>
</feature>
<evidence type="ECO:0000313" key="4">
    <source>
        <dbReference type="Proteomes" id="UP001139447"/>
    </source>
</evidence>
<keyword evidence="2" id="KW-0472">Membrane</keyword>
<keyword evidence="4" id="KW-1185">Reference proteome</keyword>
<evidence type="ECO:0000313" key="3">
    <source>
        <dbReference type="EMBL" id="MCJ0764853.1"/>
    </source>
</evidence>
<comment type="caution">
    <text evidence="3">The sequence shown here is derived from an EMBL/GenBank/DDBJ whole genome shotgun (WGS) entry which is preliminary data.</text>
</comment>
<feature type="transmembrane region" description="Helical" evidence="2">
    <location>
        <begin position="64"/>
        <end position="80"/>
    </location>
</feature>
<dbReference type="Proteomes" id="UP001139447">
    <property type="component" value="Unassembled WGS sequence"/>
</dbReference>
<dbReference type="SUPFAM" id="SSF55073">
    <property type="entry name" value="Nucleotide cyclase"/>
    <property type="match status" value="1"/>
</dbReference>
<feature type="transmembrane region" description="Helical" evidence="2">
    <location>
        <begin position="112"/>
        <end position="132"/>
    </location>
</feature>
<evidence type="ECO:0000256" key="2">
    <source>
        <dbReference type="SAM" id="Phobius"/>
    </source>
</evidence>
<sequence>MDTVIPDEREGEATLPPPHVQKKVWLPEDSVPRHMGWVEPWIGASIALYTAWVALTAYADHPMLWLYVGLAAVLAWRSWQRPARRHKDLLLRAICFSALGCLVLLQERADPLGVGGHFFYWITMPLILYAFLLKAEFAWVLLGVNLVVYVVSVVASVNPTDSRALLMRAGFLVIFAVAAIRMGLVLRRTDELLETRRVDLVSGLLNEYGFIDHGTDLWRYCRKSGLAITLVFLDIPDLRRLRELYGAAAARDGVARVVAALGTLDVGKNVLARLSVSRFALLVAAPRDETMAFVGEKLGIPPKIEIDEEGLEMLFLVDVHPVESRLQGVAFARFYTAEIDALEAQAERRSVHVNVPPATPPAAQKAVPALQDDPPSLPDVQLPITVPMGPYSS</sequence>
<dbReference type="InterPro" id="IPR029787">
    <property type="entry name" value="Nucleotide_cyclase"/>
</dbReference>
<accession>A0A9X2ANI3</accession>
<name>A0A9X2ANI3_9BURK</name>
<feature type="transmembrane region" description="Helical" evidence="2">
    <location>
        <begin position="139"/>
        <end position="159"/>
    </location>
</feature>
<reference evidence="3" key="1">
    <citation type="submission" date="2022-03" db="EMBL/GenBank/DDBJ databases">
        <authorList>
            <person name="Woo C.Y."/>
        </authorList>
    </citation>
    <scope>NUCLEOTIDE SEQUENCE</scope>
    <source>
        <strain evidence="3">CYS-02</strain>
    </source>
</reference>
<gene>
    <name evidence="3" type="ORF">MMF98_16675</name>
</gene>
<keyword evidence="2" id="KW-0812">Transmembrane</keyword>
<dbReference type="EMBL" id="JALGBI010000002">
    <property type="protein sequence ID" value="MCJ0764853.1"/>
    <property type="molecule type" value="Genomic_DNA"/>
</dbReference>